<protein>
    <submittedName>
        <fullName evidence="1">RNA-directed DNA polymerase-like protein</fullName>
    </submittedName>
</protein>
<dbReference type="AlphaFoldDB" id="A0A5B6VCB1"/>
<reference evidence="2" key="1">
    <citation type="journal article" date="2019" name="Plant Biotechnol. J.">
        <title>Genome sequencing of the Australian wild diploid species Gossypium australe highlights disease resistance and delayed gland morphogenesis.</title>
        <authorList>
            <person name="Cai Y."/>
            <person name="Cai X."/>
            <person name="Wang Q."/>
            <person name="Wang P."/>
            <person name="Zhang Y."/>
            <person name="Cai C."/>
            <person name="Xu Y."/>
            <person name="Wang K."/>
            <person name="Zhou Z."/>
            <person name="Wang C."/>
            <person name="Geng S."/>
            <person name="Li B."/>
            <person name="Dong Q."/>
            <person name="Hou Y."/>
            <person name="Wang H."/>
            <person name="Ai P."/>
            <person name="Liu Z."/>
            <person name="Yi F."/>
            <person name="Sun M."/>
            <person name="An G."/>
            <person name="Cheng J."/>
            <person name="Zhang Y."/>
            <person name="Shi Q."/>
            <person name="Xie Y."/>
            <person name="Shi X."/>
            <person name="Chang Y."/>
            <person name="Huang F."/>
            <person name="Chen Y."/>
            <person name="Hong S."/>
            <person name="Mi L."/>
            <person name="Sun Q."/>
            <person name="Zhang L."/>
            <person name="Zhou B."/>
            <person name="Peng R."/>
            <person name="Zhang X."/>
            <person name="Liu F."/>
        </authorList>
    </citation>
    <scope>NUCLEOTIDE SEQUENCE [LARGE SCALE GENOMIC DNA]</scope>
    <source>
        <strain evidence="2">cv. PA1801</strain>
    </source>
</reference>
<name>A0A5B6VCB1_9ROSI</name>
<accession>A0A5B6VCB1</accession>
<proteinExistence type="predicted"/>
<dbReference type="OrthoDB" id="996129at2759"/>
<keyword evidence="2" id="KW-1185">Reference proteome</keyword>
<keyword evidence="1" id="KW-0548">Nucleotidyltransferase</keyword>
<dbReference type="Proteomes" id="UP000325315">
    <property type="component" value="Unassembled WGS sequence"/>
</dbReference>
<organism evidence="1 2">
    <name type="scientific">Gossypium australe</name>
    <dbReference type="NCBI Taxonomy" id="47621"/>
    <lineage>
        <taxon>Eukaryota</taxon>
        <taxon>Viridiplantae</taxon>
        <taxon>Streptophyta</taxon>
        <taxon>Embryophyta</taxon>
        <taxon>Tracheophyta</taxon>
        <taxon>Spermatophyta</taxon>
        <taxon>Magnoliopsida</taxon>
        <taxon>eudicotyledons</taxon>
        <taxon>Gunneridae</taxon>
        <taxon>Pentapetalae</taxon>
        <taxon>rosids</taxon>
        <taxon>malvids</taxon>
        <taxon>Malvales</taxon>
        <taxon>Malvaceae</taxon>
        <taxon>Malvoideae</taxon>
        <taxon>Gossypium</taxon>
    </lineage>
</organism>
<keyword evidence="1" id="KW-0808">Transferase</keyword>
<gene>
    <name evidence="1" type="ORF">EPI10_001795</name>
</gene>
<evidence type="ECO:0000313" key="2">
    <source>
        <dbReference type="Proteomes" id="UP000325315"/>
    </source>
</evidence>
<dbReference type="GO" id="GO:0003964">
    <property type="term" value="F:RNA-directed DNA polymerase activity"/>
    <property type="evidence" value="ECO:0007669"/>
    <property type="project" value="UniProtKB-KW"/>
</dbReference>
<sequence length="92" mass="10618">MTSSLLQLSLHLKFGGTICMVRDASSTPIIRELNLRQHRWIKLLKDYDYLIEYHLGKANVVADALSRRSMTRLRVMFSHLSLFNDDGILAEL</sequence>
<keyword evidence="1" id="KW-0695">RNA-directed DNA polymerase</keyword>
<comment type="caution">
    <text evidence="1">The sequence shown here is derived from an EMBL/GenBank/DDBJ whole genome shotgun (WGS) entry which is preliminary data.</text>
</comment>
<dbReference type="EMBL" id="SMMG02000007">
    <property type="protein sequence ID" value="KAA3466723.1"/>
    <property type="molecule type" value="Genomic_DNA"/>
</dbReference>
<evidence type="ECO:0000313" key="1">
    <source>
        <dbReference type="EMBL" id="KAA3466723.1"/>
    </source>
</evidence>